<accession>A0A1M6R8X7</accession>
<protein>
    <submittedName>
        <fullName evidence="1">Uncharacterized protein</fullName>
    </submittedName>
</protein>
<dbReference type="RefSeq" id="WP_072850585.1">
    <property type="nucleotide sequence ID" value="NZ_FRAH01000022.1"/>
</dbReference>
<reference evidence="1 2" key="1">
    <citation type="submission" date="2016-11" db="EMBL/GenBank/DDBJ databases">
        <authorList>
            <person name="Jaros S."/>
            <person name="Januszkiewicz K."/>
            <person name="Wedrychowicz H."/>
        </authorList>
    </citation>
    <scope>NUCLEOTIDE SEQUENCE [LARGE SCALE GENOMIC DNA]</scope>
    <source>
        <strain evidence="1 2">DSM 14214</strain>
    </source>
</reference>
<evidence type="ECO:0000313" key="1">
    <source>
        <dbReference type="EMBL" id="SHK28911.1"/>
    </source>
</evidence>
<dbReference type="Proteomes" id="UP000183975">
    <property type="component" value="Unassembled WGS sequence"/>
</dbReference>
<keyword evidence="2" id="KW-1185">Reference proteome</keyword>
<proteinExistence type="predicted"/>
<organism evidence="1 2">
    <name type="scientific">Anaerotignum lactatifermentans DSM 14214</name>
    <dbReference type="NCBI Taxonomy" id="1121323"/>
    <lineage>
        <taxon>Bacteria</taxon>
        <taxon>Bacillati</taxon>
        <taxon>Bacillota</taxon>
        <taxon>Clostridia</taxon>
        <taxon>Lachnospirales</taxon>
        <taxon>Anaerotignaceae</taxon>
        <taxon>Anaerotignum</taxon>
    </lineage>
</organism>
<gene>
    <name evidence="1" type="ORF">SAMN02745138_01486</name>
</gene>
<name>A0A1M6R8X7_9FIRM</name>
<dbReference type="AlphaFoldDB" id="A0A1M6R8X7"/>
<dbReference type="OrthoDB" id="2058201at2"/>
<dbReference type="EMBL" id="FRAH01000022">
    <property type="protein sequence ID" value="SHK28911.1"/>
    <property type="molecule type" value="Genomic_DNA"/>
</dbReference>
<sequence length="113" mass="13520">MEYIEFDVTERNNLRWKEMMYKKLKTAKTFEIHCWNMEQEEINMALLFGEVKETCWKYGKIIQGNVTPEFTNYVLNIPKPADTEIYNKMTPFFTIALDNGFWSEHYGTELTQA</sequence>
<evidence type="ECO:0000313" key="2">
    <source>
        <dbReference type="Proteomes" id="UP000183975"/>
    </source>
</evidence>